<evidence type="ECO:0000256" key="2">
    <source>
        <dbReference type="ARBA" id="ARBA00022475"/>
    </source>
</evidence>
<dbReference type="PANTHER" id="PTHR33406:SF13">
    <property type="entry name" value="MEMBRANE PROTEIN YDFJ"/>
    <property type="match status" value="1"/>
</dbReference>
<evidence type="ECO:0000256" key="5">
    <source>
        <dbReference type="ARBA" id="ARBA00023136"/>
    </source>
</evidence>
<feature type="transmembrane region" description="Helical" evidence="6">
    <location>
        <begin position="154"/>
        <end position="174"/>
    </location>
</feature>
<protein>
    <recommendedName>
        <fullName evidence="7">SSD domain-containing protein</fullName>
    </recommendedName>
</protein>
<dbReference type="GO" id="GO:0005886">
    <property type="term" value="C:plasma membrane"/>
    <property type="evidence" value="ECO:0007669"/>
    <property type="project" value="UniProtKB-SubCell"/>
</dbReference>
<organism evidence="8">
    <name type="scientific">marine metagenome</name>
    <dbReference type="NCBI Taxonomy" id="408172"/>
    <lineage>
        <taxon>unclassified sequences</taxon>
        <taxon>metagenomes</taxon>
        <taxon>ecological metagenomes</taxon>
    </lineage>
</organism>
<keyword evidence="5 6" id="KW-0472">Membrane</keyword>
<feature type="transmembrane region" description="Helical" evidence="6">
    <location>
        <begin position="30"/>
        <end position="51"/>
    </location>
</feature>
<evidence type="ECO:0000259" key="7">
    <source>
        <dbReference type="PROSITE" id="PS50156"/>
    </source>
</evidence>
<evidence type="ECO:0000256" key="6">
    <source>
        <dbReference type="SAM" id="Phobius"/>
    </source>
</evidence>
<dbReference type="Pfam" id="PF03176">
    <property type="entry name" value="MMPL"/>
    <property type="match status" value="1"/>
</dbReference>
<dbReference type="EMBL" id="UINC01223181">
    <property type="protein sequence ID" value="SVE52261.1"/>
    <property type="molecule type" value="Genomic_DNA"/>
</dbReference>
<keyword evidence="3 6" id="KW-0812">Transmembrane</keyword>
<name>A0A383E6B0_9ZZZZ</name>
<feature type="transmembrane region" description="Helical" evidence="6">
    <location>
        <begin position="108"/>
        <end position="133"/>
    </location>
</feature>
<dbReference type="InterPro" id="IPR000731">
    <property type="entry name" value="SSD"/>
</dbReference>
<dbReference type="Gene3D" id="1.20.1640.10">
    <property type="entry name" value="Multidrug efflux transporter AcrB transmembrane domain"/>
    <property type="match status" value="1"/>
</dbReference>
<gene>
    <name evidence="8" type="ORF">METZ01_LOCUS505115</name>
</gene>
<evidence type="ECO:0000256" key="3">
    <source>
        <dbReference type="ARBA" id="ARBA00022692"/>
    </source>
</evidence>
<accession>A0A383E6B0</accession>
<dbReference type="PANTHER" id="PTHR33406">
    <property type="entry name" value="MEMBRANE PROTEIN MJ1562-RELATED"/>
    <property type="match status" value="1"/>
</dbReference>
<evidence type="ECO:0000256" key="1">
    <source>
        <dbReference type="ARBA" id="ARBA00004651"/>
    </source>
</evidence>
<feature type="domain" description="SSD" evidence="7">
    <location>
        <begin position="1"/>
        <end position="132"/>
    </location>
</feature>
<dbReference type="AlphaFoldDB" id="A0A383E6B0"/>
<feature type="non-terminal residue" evidence="8">
    <location>
        <position position="1"/>
    </location>
</feature>
<keyword evidence="2" id="KW-1003">Cell membrane</keyword>
<evidence type="ECO:0000256" key="4">
    <source>
        <dbReference type="ARBA" id="ARBA00022989"/>
    </source>
</evidence>
<proteinExistence type="predicted"/>
<dbReference type="SUPFAM" id="SSF82866">
    <property type="entry name" value="Multidrug efflux transporter AcrB transmembrane domain"/>
    <property type="match status" value="1"/>
</dbReference>
<sequence length="232" mass="25385">RNWLAIPVVLVPIFCALIWTLGIVNLSGVVLTPMIVAAGPILVGIGVDYGLHVANRIVEFKDEGNKMPKATYLALLTTGKATLLCAITDSIGFSALFISPIIPMRTVGFTMIIGVICSFFLTVSMTPAIMKLTNYSRHKNEGWKKIAILSTKQWKAILLVVLLTTAYSIARISVLDQDMRGDESAPEDVDSIQKLSEYSEKFEAGQTGILLINNETEREKPAAKDLDVLDIM</sequence>
<reference evidence="8" key="1">
    <citation type="submission" date="2018-05" db="EMBL/GenBank/DDBJ databases">
        <authorList>
            <person name="Lanie J.A."/>
            <person name="Ng W.-L."/>
            <person name="Kazmierczak K.M."/>
            <person name="Andrzejewski T.M."/>
            <person name="Davidsen T.M."/>
            <person name="Wayne K.J."/>
            <person name="Tettelin H."/>
            <person name="Glass J.I."/>
            <person name="Rusch D."/>
            <person name="Podicherti R."/>
            <person name="Tsui H.-C.T."/>
            <person name="Winkler M.E."/>
        </authorList>
    </citation>
    <scope>NUCLEOTIDE SEQUENCE</scope>
</reference>
<feature type="non-terminal residue" evidence="8">
    <location>
        <position position="232"/>
    </location>
</feature>
<comment type="subcellular location">
    <subcellularLocation>
        <location evidence="1">Cell membrane</location>
        <topology evidence="1">Multi-pass membrane protein</topology>
    </subcellularLocation>
</comment>
<feature type="transmembrane region" description="Helical" evidence="6">
    <location>
        <begin position="5"/>
        <end position="24"/>
    </location>
</feature>
<evidence type="ECO:0000313" key="8">
    <source>
        <dbReference type="EMBL" id="SVE52261.1"/>
    </source>
</evidence>
<keyword evidence="4 6" id="KW-1133">Transmembrane helix</keyword>
<dbReference type="PROSITE" id="PS50156">
    <property type="entry name" value="SSD"/>
    <property type="match status" value="1"/>
</dbReference>
<feature type="transmembrane region" description="Helical" evidence="6">
    <location>
        <begin position="72"/>
        <end position="102"/>
    </location>
</feature>
<dbReference type="InterPro" id="IPR004869">
    <property type="entry name" value="MMPL_dom"/>
</dbReference>
<dbReference type="InterPro" id="IPR050545">
    <property type="entry name" value="Mycobact_MmpL"/>
</dbReference>